<keyword evidence="2" id="KW-0963">Cytoplasm</keyword>
<comment type="subcellular location">
    <subcellularLocation>
        <location evidence="1">Cytoplasm</location>
    </subcellularLocation>
</comment>
<keyword evidence="4" id="KW-0255">Endonuclease</keyword>
<organism evidence="7 8">
    <name type="scientific">Erythroxylum novogranatense</name>
    <dbReference type="NCBI Taxonomy" id="1862640"/>
    <lineage>
        <taxon>Eukaryota</taxon>
        <taxon>Viridiplantae</taxon>
        <taxon>Streptophyta</taxon>
        <taxon>Embryophyta</taxon>
        <taxon>Tracheophyta</taxon>
        <taxon>Spermatophyta</taxon>
        <taxon>Magnoliopsida</taxon>
        <taxon>eudicotyledons</taxon>
        <taxon>Gunneridae</taxon>
        <taxon>Pentapetalae</taxon>
        <taxon>rosids</taxon>
        <taxon>fabids</taxon>
        <taxon>Malpighiales</taxon>
        <taxon>Erythroxylaceae</taxon>
        <taxon>Erythroxylum</taxon>
    </lineage>
</organism>
<dbReference type="Gene3D" id="3.30.2170.10">
    <property type="entry name" value="archaeoglobus fulgidus dsm 4304 superfamily"/>
    <property type="match status" value="1"/>
</dbReference>
<dbReference type="GO" id="GO:0005730">
    <property type="term" value="C:nucleolus"/>
    <property type="evidence" value="ECO:0007669"/>
    <property type="project" value="TreeGrafter"/>
</dbReference>
<protein>
    <recommendedName>
        <fullName evidence="6">Retrotransposon Copia-like N-terminal domain-containing protein</fullName>
    </recommendedName>
</protein>
<keyword evidence="3" id="KW-0540">Nuclease</keyword>
<dbReference type="FunFam" id="3.30.2170.10:FF:000005">
    <property type="entry name" value="Predicted protein"/>
    <property type="match status" value="1"/>
</dbReference>
<gene>
    <name evidence="7" type="ORF">K2173_003638</name>
</gene>
<accession>A0AAV8TAI9</accession>
<dbReference type="GO" id="GO:0006281">
    <property type="term" value="P:DNA repair"/>
    <property type="evidence" value="ECO:0007669"/>
    <property type="project" value="InterPro"/>
</dbReference>
<evidence type="ECO:0000256" key="4">
    <source>
        <dbReference type="ARBA" id="ARBA00022759"/>
    </source>
</evidence>
<dbReference type="EMBL" id="JAIWQS010000005">
    <property type="protein sequence ID" value="KAJ8763856.1"/>
    <property type="molecule type" value="Genomic_DNA"/>
</dbReference>
<comment type="caution">
    <text evidence="7">The sequence shown here is derived from an EMBL/GenBank/DDBJ whole genome shotgun (WGS) entry which is preliminary data.</text>
</comment>
<evidence type="ECO:0000256" key="2">
    <source>
        <dbReference type="ARBA" id="ARBA00022490"/>
    </source>
</evidence>
<dbReference type="InterPro" id="IPR029472">
    <property type="entry name" value="Copia-like_N"/>
</dbReference>
<dbReference type="GO" id="GO:0016891">
    <property type="term" value="F:RNA endonuclease activity producing 5'-phosphomonoesters, hydrolytic mechanism"/>
    <property type="evidence" value="ECO:0007669"/>
    <property type="project" value="TreeGrafter"/>
</dbReference>
<proteinExistence type="inferred from homology"/>
<evidence type="ECO:0000313" key="7">
    <source>
        <dbReference type="EMBL" id="KAJ8763856.1"/>
    </source>
</evidence>
<dbReference type="HAMAP" id="MF_00801">
    <property type="entry name" value="Endonuclease_5"/>
    <property type="match status" value="1"/>
</dbReference>
<dbReference type="GO" id="GO:0003727">
    <property type="term" value="F:single-stranded RNA binding"/>
    <property type="evidence" value="ECO:0007669"/>
    <property type="project" value="TreeGrafter"/>
</dbReference>
<dbReference type="GO" id="GO:0005737">
    <property type="term" value="C:cytoplasm"/>
    <property type="evidence" value="ECO:0007669"/>
    <property type="project" value="UniProtKB-SubCell"/>
</dbReference>
<dbReference type="CDD" id="cd06559">
    <property type="entry name" value="Endonuclease_V"/>
    <property type="match status" value="1"/>
</dbReference>
<keyword evidence="8" id="KW-1185">Reference proteome</keyword>
<keyword evidence="5" id="KW-0378">Hydrolase</keyword>
<dbReference type="Pfam" id="PF04493">
    <property type="entry name" value="Endonuclease_5"/>
    <property type="match status" value="1"/>
</dbReference>
<dbReference type="Proteomes" id="UP001159364">
    <property type="component" value="Linkage Group LG05"/>
</dbReference>
<evidence type="ECO:0000313" key="8">
    <source>
        <dbReference type="Proteomes" id="UP001159364"/>
    </source>
</evidence>
<name>A0AAV8TAI9_9ROSI</name>
<dbReference type="AlphaFoldDB" id="A0AAV8TAI9"/>
<dbReference type="Pfam" id="PF14244">
    <property type="entry name" value="Retrotran_gag_3"/>
    <property type="match status" value="1"/>
</dbReference>
<evidence type="ECO:0000256" key="5">
    <source>
        <dbReference type="ARBA" id="ARBA00022801"/>
    </source>
</evidence>
<sequence>MLGLRAQRLLSSLSRSLCTRALTLNRIRHISIDTTSILQAFHLLTDSITLSPSSICSDRAIGTLTSVFFCNFCHSAQTVVNEVGGICYIRLFKIFIMASSSNSGGRGGGVTNTTSRRASHASVDSVSTQMISVKLNGTKNYSEWAQAMRTALEARNKLKFISSDPPHFNSREFESWQADDCLVMLWLWNSMDTSVSCKVMHLVTAKEVWKKVRDLYSTENNESEILDISSELALLSVRDDNSASAGSSSWQNSYAGRLAANRGGYGGNSGRRSGGGRGRGGFRKCTLCGGENHTVDTCRDMNWNPWESKDRVKHYASPTTEKWKAIQNVLKKRLITVDDFSWTLPMSNSRSSSERGKDKGCILKYVGGVDVSFLKEDSSIACATLVVLELSSLQVVYQDFSHVKLHVPYVPGFLAFREAPILLELLEKMKNKNSSFYPQILMVDGNGILHPRGFGLACQLGVLANIPTIGIGKNLHYVDGITEAGVWRLLQDGENTGEKFLTLTGRSGRTWAAVMRPTEDTSKPIFISIGHRISLETATEIVKMTCKFRVPEPVRQADIRSRDYIQKHKREMLRNVIS</sequence>
<reference evidence="7 8" key="1">
    <citation type="submission" date="2021-09" db="EMBL/GenBank/DDBJ databases">
        <title>Genomic insights and catalytic innovation underlie evolution of tropane alkaloids biosynthesis.</title>
        <authorList>
            <person name="Wang Y.-J."/>
            <person name="Tian T."/>
            <person name="Huang J.-P."/>
            <person name="Huang S.-X."/>
        </authorList>
    </citation>
    <scope>NUCLEOTIDE SEQUENCE [LARGE SCALE GENOMIC DNA]</scope>
    <source>
        <strain evidence="7">KIB-2018</strain>
        <tissue evidence="7">Leaf</tissue>
    </source>
</reference>
<evidence type="ECO:0000256" key="3">
    <source>
        <dbReference type="ARBA" id="ARBA00022722"/>
    </source>
</evidence>
<dbReference type="InterPro" id="IPR007581">
    <property type="entry name" value="Endonuclease-V"/>
</dbReference>
<dbReference type="PANTHER" id="PTHR28511">
    <property type="entry name" value="ENDONUCLEASE V"/>
    <property type="match status" value="1"/>
</dbReference>
<feature type="domain" description="Retrotransposon Copia-like N-terminal" evidence="6">
    <location>
        <begin position="124"/>
        <end position="162"/>
    </location>
</feature>
<evidence type="ECO:0000256" key="1">
    <source>
        <dbReference type="ARBA" id="ARBA00004496"/>
    </source>
</evidence>
<dbReference type="PANTHER" id="PTHR28511:SF1">
    <property type="entry name" value="ENDONUCLEASE V"/>
    <property type="match status" value="1"/>
</dbReference>
<evidence type="ECO:0000259" key="6">
    <source>
        <dbReference type="Pfam" id="PF14244"/>
    </source>
</evidence>